<feature type="compositionally biased region" description="Basic and acidic residues" evidence="1">
    <location>
        <begin position="46"/>
        <end position="63"/>
    </location>
</feature>
<dbReference type="Gene3D" id="3.40.309.10">
    <property type="entry name" value="Aldehyde Dehydrogenase, Chain A, domain 2"/>
    <property type="match status" value="1"/>
</dbReference>
<dbReference type="GO" id="GO:0016620">
    <property type="term" value="F:oxidoreductase activity, acting on the aldehyde or oxo group of donors, NAD or NADP as acceptor"/>
    <property type="evidence" value="ECO:0007669"/>
    <property type="project" value="InterPro"/>
</dbReference>
<dbReference type="SUPFAM" id="SSF53720">
    <property type="entry name" value="ALDH-like"/>
    <property type="match status" value="1"/>
</dbReference>
<evidence type="ECO:0000256" key="1">
    <source>
        <dbReference type="SAM" id="MobiDB-lite"/>
    </source>
</evidence>
<name>A0A0F7UE40_NEOCL</name>
<accession>A0A0F7UE40</accession>
<organism evidence="2">
    <name type="scientific">Neospora caninum (strain Liverpool)</name>
    <dbReference type="NCBI Taxonomy" id="572307"/>
    <lineage>
        <taxon>Eukaryota</taxon>
        <taxon>Sar</taxon>
        <taxon>Alveolata</taxon>
        <taxon>Apicomplexa</taxon>
        <taxon>Conoidasida</taxon>
        <taxon>Coccidia</taxon>
        <taxon>Eucoccidiorida</taxon>
        <taxon>Eimeriorina</taxon>
        <taxon>Sarcocystidae</taxon>
        <taxon>Neospora</taxon>
    </lineage>
</organism>
<feature type="compositionally biased region" description="Low complexity" evidence="1">
    <location>
        <begin position="137"/>
        <end position="151"/>
    </location>
</feature>
<dbReference type="EMBL" id="LN714482">
    <property type="protein sequence ID" value="CEL66597.1"/>
    <property type="molecule type" value="Genomic_DNA"/>
</dbReference>
<evidence type="ECO:0000313" key="2">
    <source>
        <dbReference type="EMBL" id="CEL66597.1"/>
    </source>
</evidence>
<dbReference type="InterPro" id="IPR016161">
    <property type="entry name" value="Ald_DH/histidinol_DH"/>
</dbReference>
<dbReference type="InterPro" id="IPR016162">
    <property type="entry name" value="Ald_DH_N"/>
</dbReference>
<dbReference type="AlphaFoldDB" id="A0A0F7UE40"/>
<reference evidence="2" key="1">
    <citation type="journal article" date="2015" name="PLoS ONE">
        <title>Comprehensive Evaluation of Toxoplasma gondii VEG and Neospora caninum LIV Genomes with Tachyzoite Stage Transcriptome and Proteome Defines Novel Transcript Features.</title>
        <authorList>
            <person name="Ramaprasad A."/>
            <person name="Mourier T."/>
            <person name="Naeem R."/>
            <person name="Malas T.B."/>
            <person name="Moussa E."/>
            <person name="Panigrahi A."/>
            <person name="Vermont S.J."/>
            <person name="Otto T.D."/>
            <person name="Wastling J."/>
            <person name="Pain A."/>
        </authorList>
    </citation>
    <scope>NUCLEOTIDE SEQUENCE</scope>
    <source>
        <strain evidence="2">Liverpool</strain>
    </source>
</reference>
<sequence>MKDLDRGVRLVAAQKDAWASLSPQEKLAIIDELMDRLQAFSTDLHEASIEKRDEPERVPRDDSPSQTAGGGEASRATGELEGGFACVDARTRGLIGTASGVSHWMHSSMLVGIWLSVIREYFEAVVATGKPPPPLAAKPAEGGTANGEGEASNQRPTRHFVKVGPKGLLFTTLLTFGSMELLVEGAVEQELLHERPGNVVAILGAGNFDAPIDVLTSLFVENSVCVYKSSPFNPRVAPVVEQIFKPLFDRHFLLFVEGDVKQGEALLHHECVTKWYMTGSIATANRILWGKPTPPPQTEPAPKPLLDKPFTAELGSCTPSTRALQWHARNLAAGLLYNGAHICVHPQIVVTCKNWPQRETFLDLVRHYQRETLYVGCYYPDYADRIRTARTRLIEMGRKPEDFEIPVSVPLSGRFAHAEMKSVIFVTDMPEDNFVAVEEMFAPVCAEVALDTPATVAEFLPKAVQYVNEKVRGTLSVSVSVKPNGPKDEQAVEDAIVDLRYGSVHVNTLTMLAIAFPSLIWGGHPGGSLLDLQSGIGVYGNCYGFKRPIKSVLRAPFLNFTQLLIVPSTTSNVRKMAKLWRRIVDAVLARRSTQGWFSFSGQITKIVSAFVANL</sequence>
<protein>
    <submittedName>
        <fullName evidence="2">Aldehyde dehydrogenase</fullName>
    </submittedName>
</protein>
<feature type="region of interest" description="Disordered" evidence="1">
    <location>
        <begin position="130"/>
        <end position="157"/>
    </location>
</feature>
<gene>
    <name evidence="2" type="ORF">BN1204_024060</name>
</gene>
<proteinExistence type="predicted"/>
<dbReference type="InterPro" id="IPR016163">
    <property type="entry name" value="Ald_DH_C"/>
</dbReference>
<feature type="region of interest" description="Disordered" evidence="1">
    <location>
        <begin position="46"/>
        <end position="77"/>
    </location>
</feature>
<dbReference type="Gene3D" id="3.40.605.10">
    <property type="entry name" value="Aldehyde Dehydrogenase, Chain A, domain 1"/>
    <property type="match status" value="1"/>
</dbReference>